<evidence type="ECO:0000313" key="2">
    <source>
        <dbReference type="Proteomes" id="UP001558713"/>
    </source>
</evidence>
<evidence type="ECO:0000313" key="1">
    <source>
        <dbReference type="EMBL" id="KAL1208339.1"/>
    </source>
</evidence>
<name>A0ABD1AP00_CARAN</name>
<keyword evidence="2" id="KW-1185">Reference proteome</keyword>
<dbReference type="AlphaFoldDB" id="A0ABD1AP00"/>
<gene>
    <name evidence="1" type="ORF">V5N11_033812</name>
</gene>
<proteinExistence type="predicted"/>
<dbReference type="EMBL" id="JBANAX010000453">
    <property type="protein sequence ID" value="KAL1208339.1"/>
    <property type="molecule type" value="Genomic_DNA"/>
</dbReference>
<protein>
    <submittedName>
        <fullName evidence="1">Uncharacterized protein</fullName>
    </submittedName>
</protein>
<dbReference type="Proteomes" id="UP001558713">
    <property type="component" value="Unassembled WGS sequence"/>
</dbReference>
<organism evidence="1 2">
    <name type="scientific">Cardamine amara subsp. amara</name>
    <dbReference type="NCBI Taxonomy" id="228776"/>
    <lineage>
        <taxon>Eukaryota</taxon>
        <taxon>Viridiplantae</taxon>
        <taxon>Streptophyta</taxon>
        <taxon>Embryophyta</taxon>
        <taxon>Tracheophyta</taxon>
        <taxon>Spermatophyta</taxon>
        <taxon>Magnoliopsida</taxon>
        <taxon>eudicotyledons</taxon>
        <taxon>Gunneridae</taxon>
        <taxon>Pentapetalae</taxon>
        <taxon>rosids</taxon>
        <taxon>malvids</taxon>
        <taxon>Brassicales</taxon>
        <taxon>Brassicaceae</taxon>
        <taxon>Cardamineae</taxon>
        <taxon>Cardamine</taxon>
    </lineage>
</organism>
<comment type="caution">
    <text evidence="1">The sequence shown here is derived from an EMBL/GenBank/DDBJ whole genome shotgun (WGS) entry which is preliminary data.</text>
</comment>
<reference evidence="1 2" key="1">
    <citation type="submission" date="2024-04" db="EMBL/GenBank/DDBJ databases">
        <title>Genome assembly C_amara_ONT_v2.</title>
        <authorList>
            <person name="Yant L."/>
            <person name="Moore C."/>
            <person name="Slenker M."/>
        </authorList>
    </citation>
    <scope>NUCLEOTIDE SEQUENCE [LARGE SCALE GENOMIC DNA]</scope>
    <source>
        <tissue evidence="1">Leaf</tissue>
    </source>
</reference>
<sequence length="102" mass="11752">MDGTLRRPFNKQRTMDLNLRVDSFISAQGAWKIEVLKELFVQEDIDRILSFPPSIALEDSWVWAHTKKGGYSVKSGYWLISNMSAINNHQDNANQILNELKT</sequence>
<accession>A0ABD1AP00</accession>